<evidence type="ECO:0000256" key="4">
    <source>
        <dbReference type="SAM" id="Phobius"/>
    </source>
</evidence>
<evidence type="ECO:0000256" key="2">
    <source>
        <dbReference type="PIRSR" id="PIRSR602401-1"/>
    </source>
</evidence>
<keyword evidence="2 3" id="KW-0349">Heme</keyword>
<dbReference type="Gene3D" id="1.10.630.10">
    <property type="entry name" value="Cytochrome P450"/>
    <property type="match status" value="1"/>
</dbReference>
<dbReference type="EnsemblMetazoa" id="XM_021057608.2">
    <property type="protein sequence ID" value="XP_020913267.1"/>
    <property type="gene ID" value="LOC110250947"/>
</dbReference>
<evidence type="ECO:0000256" key="3">
    <source>
        <dbReference type="RuleBase" id="RU000461"/>
    </source>
</evidence>
<dbReference type="PRINTS" id="PR00463">
    <property type="entry name" value="EP450I"/>
</dbReference>
<dbReference type="OrthoDB" id="1470350at2759"/>
<feature type="binding site" description="axial binding residue" evidence="2">
    <location>
        <position position="452"/>
    </location>
    <ligand>
        <name>heme</name>
        <dbReference type="ChEBI" id="CHEBI:30413"/>
    </ligand>
    <ligandPart>
        <name>Fe</name>
        <dbReference type="ChEBI" id="CHEBI:18248"/>
    </ligandPart>
</feature>
<keyword evidence="4" id="KW-1133">Transmembrane helix</keyword>
<keyword evidence="6" id="KW-1185">Reference proteome</keyword>
<proteinExistence type="inferred from homology"/>
<keyword evidence="3" id="KW-0560">Oxidoreductase</keyword>
<accession>A0A913Y1H0</accession>
<organism evidence="5 6">
    <name type="scientific">Exaiptasia diaphana</name>
    <name type="common">Tropical sea anemone</name>
    <name type="synonym">Aiptasia pulchella</name>
    <dbReference type="NCBI Taxonomy" id="2652724"/>
    <lineage>
        <taxon>Eukaryota</taxon>
        <taxon>Metazoa</taxon>
        <taxon>Cnidaria</taxon>
        <taxon>Anthozoa</taxon>
        <taxon>Hexacorallia</taxon>
        <taxon>Actiniaria</taxon>
        <taxon>Aiptasiidae</taxon>
        <taxon>Exaiptasia</taxon>
    </lineage>
</organism>
<dbReference type="KEGG" id="epa:110250947"/>
<keyword evidence="2 3" id="KW-0479">Metal-binding</keyword>
<dbReference type="AlphaFoldDB" id="A0A913Y1H0"/>
<dbReference type="PANTHER" id="PTHR24293">
    <property type="entry name" value="CYTOCHROME P450 FAMILY 46 SUBFAMILY A"/>
    <property type="match status" value="1"/>
</dbReference>
<dbReference type="PRINTS" id="PR00385">
    <property type="entry name" value="P450"/>
</dbReference>
<dbReference type="Proteomes" id="UP000887567">
    <property type="component" value="Unplaced"/>
</dbReference>
<dbReference type="InterPro" id="IPR036396">
    <property type="entry name" value="Cyt_P450_sf"/>
</dbReference>
<evidence type="ECO:0000256" key="1">
    <source>
        <dbReference type="ARBA" id="ARBA00010617"/>
    </source>
</evidence>
<dbReference type="GO" id="GO:0033781">
    <property type="term" value="F:cholesterol 24-hydroxylase activity"/>
    <property type="evidence" value="ECO:0007669"/>
    <property type="project" value="InterPro"/>
</dbReference>
<dbReference type="PROSITE" id="PS00086">
    <property type="entry name" value="CYTOCHROME_P450"/>
    <property type="match status" value="1"/>
</dbReference>
<keyword evidence="4" id="KW-0472">Membrane</keyword>
<keyword evidence="4" id="KW-0812">Transmembrane</keyword>
<dbReference type="GO" id="GO:0005506">
    <property type="term" value="F:iron ion binding"/>
    <property type="evidence" value="ECO:0007669"/>
    <property type="project" value="InterPro"/>
</dbReference>
<dbReference type="CDD" id="cd20613">
    <property type="entry name" value="CYP46A1-like"/>
    <property type="match status" value="1"/>
</dbReference>
<dbReference type="Pfam" id="PF00067">
    <property type="entry name" value="p450"/>
    <property type="match status" value="1"/>
</dbReference>
<reference evidence="5" key="1">
    <citation type="submission" date="2022-11" db="UniProtKB">
        <authorList>
            <consortium name="EnsemblMetazoa"/>
        </authorList>
    </citation>
    <scope>IDENTIFICATION</scope>
</reference>
<dbReference type="PANTHER" id="PTHR24293:SF0">
    <property type="entry name" value="CYP46A1 PROTEIN-RELATED"/>
    <property type="match status" value="1"/>
</dbReference>
<protein>
    <recommendedName>
        <fullName evidence="7">Cytochrome P450</fullName>
    </recommendedName>
</protein>
<comment type="cofactor">
    <cofactor evidence="2">
        <name>heme</name>
        <dbReference type="ChEBI" id="CHEBI:30413"/>
    </cofactor>
</comment>
<name>A0A913Y1H0_EXADI</name>
<comment type="similarity">
    <text evidence="1 3">Belongs to the cytochrome P450 family.</text>
</comment>
<dbReference type="InterPro" id="IPR002401">
    <property type="entry name" value="Cyt_P450_E_grp-I"/>
</dbReference>
<feature type="transmembrane region" description="Helical" evidence="4">
    <location>
        <begin position="12"/>
        <end position="35"/>
    </location>
</feature>
<evidence type="ECO:0008006" key="7">
    <source>
        <dbReference type="Google" id="ProtNLM"/>
    </source>
</evidence>
<dbReference type="SUPFAM" id="SSF48264">
    <property type="entry name" value="Cytochrome P450"/>
    <property type="match status" value="1"/>
</dbReference>
<dbReference type="InterPro" id="IPR001128">
    <property type="entry name" value="Cyt_P450"/>
</dbReference>
<dbReference type="InterPro" id="IPR017972">
    <property type="entry name" value="Cyt_P450_CS"/>
</dbReference>
<keyword evidence="2 3" id="KW-0408">Iron</keyword>
<dbReference type="InterPro" id="IPR039983">
    <property type="entry name" value="CYP46A1"/>
</dbReference>
<sequence>MSLLKLISVDIFLRALCILTLLGIIFTIFLAIYIYRKRSLYKHIPGPKIDSFFTGNLPSINKQIYVHKRALSELWYDWHMEFGPVFVIWAFFTPIVTVLDPEDIKKLLITLNLPKSARTYNKLAYPYGHRFTGNGILTELNHGIWKKKRSRLDKAFHRSYLINLMASFNGICNVFLDKIGKLADGKTEVEMSEEFGRVTLDVIGKVGFGIDINAVENASSPFPIAVSKTLEGVQTFFRNPLSFIQVWNWPYQNDVIRKIQYLRQFAQDVIEKRIINGSNGHKDILTHLVSLKESNENDDYNMESMVDDFVTFFVAGQETTSNQLAFTLFEILDHPDINNKVIEEVEHILGDRKFVAYEDIGKLEYLGMTLKESLRMHPPIGGTQRMLTKQETIGGYVIPENTPIYVSFYLTHNSPLNWKEPEVFEPRRFELKNKTGRSSTVYTPFSTGPRSCIGKTLAEFEARVIMARLFQEFELELVPGQKLEKVEQITIRPKGGVKCLIKRRKK</sequence>
<dbReference type="GO" id="GO:0006707">
    <property type="term" value="P:cholesterol catabolic process"/>
    <property type="evidence" value="ECO:0007669"/>
    <property type="project" value="InterPro"/>
</dbReference>
<evidence type="ECO:0000313" key="5">
    <source>
        <dbReference type="EnsemblMetazoa" id="XP_020913267.1"/>
    </source>
</evidence>
<evidence type="ECO:0000313" key="6">
    <source>
        <dbReference type="Proteomes" id="UP000887567"/>
    </source>
</evidence>
<keyword evidence="3" id="KW-0503">Monooxygenase</keyword>
<dbReference type="RefSeq" id="XP_020913267.1">
    <property type="nucleotide sequence ID" value="XM_021057608.2"/>
</dbReference>
<dbReference type="GeneID" id="110250947"/>
<dbReference type="OMA" id="VEWIMAT"/>
<dbReference type="GO" id="GO:0020037">
    <property type="term" value="F:heme binding"/>
    <property type="evidence" value="ECO:0007669"/>
    <property type="project" value="InterPro"/>
</dbReference>